<dbReference type="PROSITE" id="PS51382">
    <property type="entry name" value="SPX"/>
    <property type="match status" value="1"/>
</dbReference>
<feature type="repeat" description="ANK" evidence="3">
    <location>
        <begin position="337"/>
        <end position="369"/>
    </location>
</feature>
<evidence type="ECO:0000256" key="2">
    <source>
        <dbReference type="ARBA" id="ARBA00023043"/>
    </source>
</evidence>
<feature type="domain" description="SPX" evidence="4">
    <location>
        <begin position="1"/>
        <end position="166"/>
    </location>
</feature>
<gene>
    <name evidence="6" type="ORF">TRICI_005875</name>
</gene>
<evidence type="ECO:0000259" key="4">
    <source>
        <dbReference type="PROSITE" id="PS51382"/>
    </source>
</evidence>
<dbReference type="Gene3D" id="1.25.40.20">
    <property type="entry name" value="Ankyrin repeat-containing domain"/>
    <property type="match status" value="2"/>
</dbReference>
<accession>A0A642UNY8</accession>
<dbReference type="Pfam" id="PF25329">
    <property type="entry name" value="C2_GDE1"/>
    <property type="match status" value="1"/>
</dbReference>
<dbReference type="GO" id="GO:0006629">
    <property type="term" value="P:lipid metabolic process"/>
    <property type="evidence" value="ECO:0007669"/>
    <property type="project" value="InterPro"/>
</dbReference>
<dbReference type="SMART" id="SM00248">
    <property type="entry name" value="ANK"/>
    <property type="match status" value="7"/>
</dbReference>
<comment type="caution">
    <text evidence="6">The sequence shown here is derived from an EMBL/GenBank/DDBJ whole genome shotgun (WGS) entry which is preliminary data.</text>
</comment>
<name>A0A642UNY8_9ASCO</name>
<dbReference type="EMBL" id="SWFS01000466">
    <property type="protein sequence ID" value="KAA8902514.1"/>
    <property type="molecule type" value="Genomic_DNA"/>
</dbReference>
<dbReference type="InterPro" id="IPR036770">
    <property type="entry name" value="Ankyrin_rpt-contain_sf"/>
</dbReference>
<keyword evidence="7" id="KW-1185">Reference proteome</keyword>
<dbReference type="Gene3D" id="3.20.20.190">
    <property type="entry name" value="Phosphatidylinositol (PI) phosphodiesterase"/>
    <property type="match status" value="1"/>
</dbReference>
<dbReference type="SUPFAM" id="SSF51695">
    <property type="entry name" value="PLC-like phosphodiesterases"/>
    <property type="match status" value="1"/>
</dbReference>
<feature type="domain" description="GP-PDE" evidence="5">
    <location>
        <begin position="731"/>
        <end position="1050"/>
    </location>
</feature>
<evidence type="ECO:0000313" key="6">
    <source>
        <dbReference type="EMBL" id="KAA8902514.1"/>
    </source>
</evidence>
<dbReference type="InterPro" id="IPR002110">
    <property type="entry name" value="Ankyrin_rpt"/>
</dbReference>
<dbReference type="PROSITE" id="PS50088">
    <property type="entry name" value="ANK_REPEAT"/>
    <property type="match status" value="3"/>
</dbReference>
<feature type="repeat" description="ANK" evidence="3">
    <location>
        <begin position="304"/>
        <end position="336"/>
    </location>
</feature>
<evidence type="ECO:0000313" key="7">
    <source>
        <dbReference type="Proteomes" id="UP000761534"/>
    </source>
</evidence>
<dbReference type="VEuPathDB" id="FungiDB:TRICI_005875"/>
<dbReference type="PROSITE" id="PS51704">
    <property type="entry name" value="GP_PDE"/>
    <property type="match status" value="1"/>
</dbReference>
<dbReference type="InterPro" id="IPR030395">
    <property type="entry name" value="GP_PDE_dom"/>
</dbReference>
<dbReference type="GO" id="GO:0008081">
    <property type="term" value="F:phosphoric diester hydrolase activity"/>
    <property type="evidence" value="ECO:0007669"/>
    <property type="project" value="InterPro"/>
</dbReference>
<feature type="repeat" description="ANK" evidence="3">
    <location>
        <begin position="469"/>
        <end position="501"/>
    </location>
</feature>
<dbReference type="PANTHER" id="PTHR24198">
    <property type="entry name" value="ANKYRIN REPEAT AND PROTEIN KINASE DOMAIN-CONTAINING PROTEIN"/>
    <property type="match status" value="1"/>
</dbReference>
<protein>
    <recommendedName>
        <fullName evidence="8">Phosphate system positive regulatory protein PHO81</fullName>
    </recommendedName>
</protein>
<dbReference type="SUPFAM" id="SSF48403">
    <property type="entry name" value="Ankyrin repeat"/>
    <property type="match status" value="1"/>
</dbReference>
<dbReference type="Pfam" id="PF03105">
    <property type="entry name" value="SPX"/>
    <property type="match status" value="1"/>
</dbReference>
<dbReference type="PROSITE" id="PS50297">
    <property type="entry name" value="ANK_REP_REGION"/>
    <property type="match status" value="2"/>
</dbReference>
<organism evidence="6 7">
    <name type="scientific">Trichomonascus ciferrii</name>
    <dbReference type="NCBI Taxonomy" id="44093"/>
    <lineage>
        <taxon>Eukaryota</taxon>
        <taxon>Fungi</taxon>
        <taxon>Dikarya</taxon>
        <taxon>Ascomycota</taxon>
        <taxon>Saccharomycotina</taxon>
        <taxon>Dipodascomycetes</taxon>
        <taxon>Dipodascales</taxon>
        <taxon>Trichomonascaceae</taxon>
        <taxon>Trichomonascus</taxon>
        <taxon>Trichomonascus ciferrii complex</taxon>
    </lineage>
</organism>
<dbReference type="Proteomes" id="UP000761534">
    <property type="component" value="Unassembled WGS sequence"/>
</dbReference>
<evidence type="ECO:0000259" key="5">
    <source>
        <dbReference type="PROSITE" id="PS51704"/>
    </source>
</evidence>
<dbReference type="InterPro" id="IPR057506">
    <property type="entry name" value="C2_GPCPD1"/>
</dbReference>
<evidence type="ECO:0000256" key="1">
    <source>
        <dbReference type="ARBA" id="ARBA00022737"/>
    </source>
</evidence>
<reference evidence="6" key="1">
    <citation type="journal article" date="2019" name="G3 (Bethesda)">
        <title>Genome Assemblies of Two Rare Opportunistic Yeast Pathogens: Diutina rugosa (syn. Candida rugosa) and Trichomonascus ciferrii (syn. Candida ciferrii).</title>
        <authorList>
            <person name="Mixao V."/>
            <person name="Saus E."/>
            <person name="Hansen A.P."/>
            <person name="Lass-Florl C."/>
            <person name="Gabaldon T."/>
        </authorList>
    </citation>
    <scope>NUCLEOTIDE SEQUENCE</scope>
    <source>
        <strain evidence="6">CBS 4856</strain>
    </source>
</reference>
<dbReference type="InterPro" id="IPR004331">
    <property type="entry name" value="SPX_dom"/>
</dbReference>
<dbReference type="OrthoDB" id="1577640at2759"/>
<dbReference type="InterPro" id="IPR017946">
    <property type="entry name" value="PLC-like_Pdiesterase_TIM-brl"/>
</dbReference>
<evidence type="ECO:0000256" key="3">
    <source>
        <dbReference type="PROSITE-ProRule" id="PRU00023"/>
    </source>
</evidence>
<evidence type="ECO:0008006" key="8">
    <source>
        <dbReference type="Google" id="ProtNLM"/>
    </source>
</evidence>
<keyword evidence="2 3" id="KW-0040">ANK repeat</keyword>
<dbReference type="PANTHER" id="PTHR24198:SF165">
    <property type="entry name" value="ANKYRIN REPEAT-CONTAINING PROTEIN-RELATED"/>
    <property type="match status" value="1"/>
</dbReference>
<dbReference type="Pfam" id="PF12796">
    <property type="entry name" value="Ank_2"/>
    <property type="match status" value="2"/>
</dbReference>
<keyword evidence="1" id="KW-0677">Repeat</keyword>
<dbReference type="AlphaFoldDB" id="A0A642UNY8"/>
<sequence length="1078" mass="120945">MALNTRHDSPTTDIGPFSNKIPLAYTADERPINYNPLVGQKIKGMIGFTQYSVKPTQGLEAFPQETYAERSGGELAKVNGCYIKKEEILKQQIDILCEKKHNAYRNGELGSKSSVTYISLHEGFLRFRRDLDRLEQFIELNSTGFSKVLKKWDKRSKLHTKEMYLSRAVEVQPVFHREELSKFSDMANSSILELEAWADGDQVLFDKTGSAPDFEPVVHHANSNRDRDDLYYEFIKTTTVAHQEEFKTREAVKEWVAQLRQMPDAAERITRIFLLTIASQAPDVALQTLYDSGLVDLHATDEISGKNCLHRAASVGRILVVQLATEQEVDVNSKDKYGKTALHYACIGNHLNVVHALLQQKAEVNCLDNDNFSPLLYAIVNKFEDCFNCLMKADARVDVDSEKDYIPLNLACQYGFEAAVEILLKKNPTMICADAEGLYPIHIVARVGNFGLVPLLQPYVDINQLDKLNGWPALCYAASEGHAETVKALLQANADPNVLDEDGYSALYYACWEGHVNCIKELSKVVGRNAEGLAIDKSISNSKFTGISEGPSQESSKLEQGFDEMELSDAEAIPDLSLPPPIIPLRRYGHNFLDKKVIIQVLFDASANPIKFHTNENSLSAGRLTVSTHNNADLIPQSIILPFSDIDKSMSFQVDSLEDFALDFEIFPRFGTQIIAKTSALSSVFNSKNIDNYASEHYCTLPLFDMRMKPVGEMSFRFQIVKPYYGKPLEITKYDTYWKSTSQVEKHQRQNPVQSLSFVTASSLVGEYYRIFVCLTKDLIPVVTRHSWTVDVTKDSGVEIPIGDLTLERLLRIIGLDETQLEETYKRVERVKDGRDIDDIIGNGNTTLPLEEFLRRLPVDIKLDVGVMYPTLTDASYTNIGLTSFVEVNVYVDHILTVLFNHAREVRRSGNETHNRSLVFSSAHPDICTVLNWKQPNYPVFFHMNALAINSEGSFAHLSSHGFPAEEQDRRCVSLKEATTYASHNNLLGIICSSRLLSMVPSLIEAVRVLGLVLVCHGNEKDSQIQGVDGTRVNNVLVFKDNIDRVTGSGAVPQETIPELGLQRVTPQRPMVLGGFIE</sequence>
<proteinExistence type="predicted"/>
<dbReference type="Pfam" id="PF03009">
    <property type="entry name" value="GDPD"/>
    <property type="match status" value="1"/>
</dbReference>